<proteinExistence type="predicted"/>
<name>A0A803LVR2_CHEQI</name>
<feature type="compositionally biased region" description="Polar residues" evidence="1">
    <location>
        <begin position="72"/>
        <end position="84"/>
    </location>
</feature>
<evidence type="ECO:0000313" key="2">
    <source>
        <dbReference type="EnsemblPlants" id="AUR62019563-RA:cds"/>
    </source>
</evidence>
<sequence>MKLDGKYINVKTNILMMQPLPNVSLAYKLLVQEEKQREVTLSDSMAFMAFYAEHRAYRAKPSTYGPPVPNAWNKTSSQSSSNGGFTRGIGTGRESSAPIRRNSAFFL</sequence>
<feature type="region of interest" description="Disordered" evidence="1">
    <location>
        <begin position="68"/>
        <end position="107"/>
    </location>
</feature>
<reference evidence="2" key="1">
    <citation type="journal article" date="2017" name="Nature">
        <title>The genome of Chenopodium quinoa.</title>
        <authorList>
            <person name="Jarvis D.E."/>
            <person name="Ho Y.S."/>
            <person name="Lightfoot D.J."/>
            <person name="Schmoeckel S.M."/>
            <person name="Li B."/>
            <person name="Borm T.J.A."/>
            <person name="Ohyanagi H."/>
            <person name="Mineta K."/>
            <person name="Michell C.T."/>
            <person name="Saber N."/>
            <person name="Kharbatia N.M."/>
            <person name="Rupper R.R."/>
            <person name="Sharp A.R."/>
            <person name="Dally N."/>
            <person name="Boughton B.A."/>
            <person name="Woo Y.H."/>
            <person name="Gao G."/>
            <person name="Schijlen E.G.W.M."/>
            <person name="Guo X."/>
            <person name="Momin A.A."/>
            <person name="Negrao S."/>
            <person name="Al-Babili S."/>
            <person name="Gehring C."/>
            <person name="Roessner U."/>
            <person name="Jung C."/>
            <person name="Murphy K."/>
            <person name="Arold S.T."/>
            <person name="Gojobori T."/>
            <person name="van der Linden C.G."/>
            <person name="van Loo E.N."/>
            <person name="Jellen E.N."/>
            <person name="Maughan P.J."/>
            <person name="Tester M."/>
        </authorList>
    </citation>
    <scope>NUCLEOTIDE SEQUENCE [LARGE SCALE GENOMIC DNA]</scope>
    <source>
        <strain evidence="2">cv. PI 614886</strain>
    </source>
</reference>
<dbReference type="Proteomes" id="UP000596660">
    <property type="component" value="Unplaced"/>
</dbReference>
<dbReference type="AlphaFoldDB" id="A0A803LVR2"/>
<keyword evidence="3" id="KW-1185">Reference proteome</keyword>
<accession>A0A803LVR2</accession>
<protein>
    <submittedName>
        <fullName evidence="2">Uncharacterized protein</fullName>
    </submittedName>
</protein>
<evidence type="ECO:0000256" key="1">
    <source>
        <dbReference type="SAM" id="MobiDB-lite"/>
    </source>
</evidence>
<dbReference type="EnsemblPlants" id="AUR62019563-RA">
    <property type="protein sequence ID" value="AUR62019563-RA:cds"/>
    <property type="gene ID" value="AUR62019563"/>
</dbReference>
<dbReference type="PANTHER" id="PTHR34222:SF33">
    <property type="entry name" value="RETROTRANSPOSON GAG DOMAIN-CONTAINING PROTEIN"/>
    <property type="match status" value="1"/>
</dbReference>
<dbReference type="Gramene" id="AUR62019563-RA">
    <property type="protein sequence ID" value="AUR62019563-RA:cds"/>
    <property type="gene ID" value="AUR62019563"/>
</dbReference>
<dbReference type="PANTHER" id="PTHR34222">
    <property type="entry name" value="GAG_PRE-INTEGRS DOMAIN-CONTAINING PROTEIN"/>
    <property type="match status" value="1"/>
</dbReference>
<reference evidence="2" key="2">
    <citation type="submission" date="2021-03" db="UniProtKB">
        <authorList>
            <consortium name="EnsemblPlants"/>
        </authorList>
    </citation>
    <scope>IDENTIFICATION</scope>
</reference>
<organism evidence="2 3">
    <name type="scientific">Chenopodium quinoa</name>
    <name type="common">Quinoa</name>
    <dbReference type="NCBI Taxonomy" id="63459"/>
    <lineage>
        <taxon>Eukaryota</taxon>
        <taxon>Viridiplantae</taxon>
        <taxon>Streptophyta</taxon>
        <taxon>Embryophyta</taxon>
        <taxon>Tracheophyta</taxon>
        <taxon>Spermatophyta</taxon>
        <taxon>Magnoliopsida</taxon>
        <taxon>eudicotyledons</taxon>
        <taxon>Gunneridae</taxon>
        <taxon>Pentapetalae</taxon>
        <taxon>Caryophyllales</taxon>
        <taxon>Chenopodiaceae</taxon>
        <taxon>Chenopodioideae</taxon>
        <taxon>Atripliceae</taxon>
        <taxon>Chenopodium</taxon>
    </lineage>
</organism>
<evidence type="ECO:0000313" key="3">
    <source>
        <dbReference type="Proteomes" id="UP000596660"/>
    </source>
</evidence>